<reference evidence="3 4" key="1">
    <citation type="submission" date="2022-06" db="EMBL/GenBank/DDBJ databases">
        <title>Rhizosaccharibacter gen. nov. sp. nov. KSS12, endophytic bacteria isolated from sugarcane.</title>
        <authorList>
            <person name="Pitiwittayakul N."/>
        </authorList>
    </citation>
    <scope>NUCLEOTIDE SEQUENCE [LARGE SCALE GENOMIC DNA]</scope>
    <source>
        <strain evidence="3 4">KSS12</strain>
    </source>
</reference>
<accession>A0ABT1W0F8</accession>
<keyword evidence="4" id="KW-1185">Reference proteome</keyword>
<keyword evidence="2" id="KW-0732">Signal</keyword>
<evidence type="ECO:0000313" key="4">
    <source>
        <dbReference type="Proteomes" id="UP001524547"/>
    </source>
</evidence>
<gene>
    <name evidence="3" type="ORF">NFI88_14730</name>
</gene>
<evidence type="ECO:0000313" key="3">
    <source>
        <dbReference type="EMBL" id="MCQ8242092.1"/>
    </source>
</evidence>
<feature type="chain" id="PRO_5047450746" evidence="2">
    <location>
        <begin position="28"/>
        <end position="382"/>
    </location>
</feature>
<dbReference type="PIRSF" id="PIRSF013171">
    <property type="entry name" value="Pur_nuclsid_perm"/>
    <property type="match status" value="1"/>
</dbReference>
<dbReference type="RefSeq" id="WP_422920846.1">
    <property type="nucleotide sequence ID" value="NZ_JAMZEJ010000009.1"/>
</dbReference>
<dbReference type="PANTHER" id="PTHR38643:SF1">
    <property type="entry name" value="PURINE NUCLEOSIDE PERMEASE C285.05-RELATED"/>
    <property type="match status" value="1"/>
</dbReference>
<dbReference type="Pfam" id="PF06516">
    <property type="entry name" value="NUP"/>
    <property type="match status" value="1"/>
</dbReference>
<name>A0ABT1W0F8_9PROT</name>
<feature type="signal peptide" evidence="2">
    <location>
        <begin position="1"/>
        <end position="27"/>
    </location>
</feature>
<comment type="caution">
    <text evidence="3">The sequence shown here is derived from an EMBL/GenBank/DDBJ whole genome shotgun (WGS) entry which is preliminary data.</text>
</comment>
<sequence>MTRRLPVLACFAVLAAASAGCAPQGPAASTSPSATSTPATPDTAASTAPIPIRVVVVTTFELGSDTGDRPGEFQRWVEKLPLREVLPNPAGYRPLRINRELGVLGIVTGEGPTRAAASITALGHDGRFDLSHAYVVLAGIAGIDPHFGSPGAAVWAPHVVDGDLAHEIDAREIPAGWSTGYLPLQRATPFEQPVPPADSISGTMVYTLDPGLVRWAYALTRDIRLPDPSGLAALRARYRGFGDGERPARVQMGDTLAAGTFWVGGRMNEWAENWVRYWTHDEGRFATTAEEDAGMMQALSFLAQARLVDLRRVLVLRTASNYDMPPPGQTPAALLASEANPGGGGYSGFMPAVDAAFDVGSVVVRELATHWDRYRDQVPASR</sequence>
<dbReference type="PANTHER" id="PTHR38643">
    <property type="entry name" value="PURINE NUCLEOSIDE PERMEASE C285.05-RELATED"/>
    <property type="match status" value="1"/>
</dbReference>
<dbReference type="PROSITE" id="PS51257">
    <property type="entry name" value="PROKAR_LIPOPROTEIN"/>
    <property type="match status" value="1"/>
</dbReference>
<evidence type="ECO:0000256" key="2">
    <source>
        <dbReference type="SAM" id="SignalP"/>
    </source>
</evidence>
<feature type="region of interest" description="Disordered" evidence="1">
    <location>
        <begin position="22"/>
        <end position="45"/>
    </location>
</feature>
<organism evidence="3 4">
    <name type="scientific">Rhizosaccharibacter radicis</name>
    <dbReference type="NCBI Taxonomy" id="2782605"/>
    <lineage>
        <taxon>Bacteria</taxon>
        <taxon>Pseudomonadati</taxon>
        <taxon>Pseudomonadota</taxon>
        <taxon>Alphaproteobacteria</taxon>
        <taxon>Acetobacterales</taxon>
        <taxon>Acetobacteraceae</taxon>
        <taxon>Rhizosaccharibacter</taxon>
    </lineage>
</organism>
<dbReference type="InterPro" id="IPR009486">
    <property type="entry name" value="Pur_nuclsid_perm"/>
</dbReference>
<dbReference type="EMBL" id="JAMZEJ010000009">
    <property type="protein sequence ID" value="MCQ8242092.1"/>
    <property type="molecule type" value="Genomic_DNA"/>
</dbReference>
<proteinExistence type="predicted"/>
<protein>
    <submittedName>
        <fullName evidence="3">Purine nucleoside permease</fullName>
    </submittedName>
</protein>
<dbReference type="Proteomes" id="UP001524547">
    <property type="component" value="Unassembled WGS sequence"/>
</dbReference>
<evidence type="ECO:0000256" key="1">
    <source>
        <dbReference type="SAM" id="MobiDB-lite"/>
    </source>
</evidence>